<protein>
    <recommendedName>
        <fullName evidence="8">Peptidase S8/S53 domain-containing protein</fullName>
    </recommendedName>
</protein>
<comment type="similarity">
    <text evidence="1 5 6">Belongs to the peptidase S8 family.</text>
</comment>
<keyword evidence="4 5" id="KW-0720">Serine protease</keyword>
<evidence type="ECO:0000259" key="8">
    <source>
        <dbReference type="Pfam" id="PF00082"/>
    </source>
</evidence>
<feature type="domain" description="Peptidase S8/S53" evidence="8">
    <location>
        <begin position="236"/>
        <end position="497"/>
    </location>
</feature>
<dbReference type="InterPro" id="IPR023828">
    <property type="entry name" value="Peptidase_S8_Ser-AS"/>
</dbReference>
<keyword evidence="7" id="KW-0732">Signal</keyword>
<feature type="chain" id="PRO_5045668347" description="Peptidase S8/S53 domain-containing protein" evidence="7">
    <location>
        <begin position="28"/>
        <end position="1102"/>
    </location>
</feature>
<dbReference type="PROSITE" id="PS00136">
    <property type="entry name" value="SUBTILASE_ASP"/>
    <property type="match status" value="1"/>
</dbReference>
<evidence type="ECO:0000256" key="3">
    <source>
        <dbReference type="ARBA" id="ARBA00022801"/>
    </source>
</evidence>
<feature type="active site" description="Charge relay system" evidence="5">
    <location>
        <position position="452"/>
    </location>
</feature>
<dbReference type="InterPro" id="IPR015500">
    <property type="entry name" value="Peptidase_S8_subtilisin-rel"/>
</dbReference>
<reference evidence="9 10" key="1">
    <citation type="journal article" date="2019" name="Int. J. Syst. Evol. Microbiol.">
        <title>The Global Catalogue of Microorganisms (GCM) 10K type strain sequencing project: providing services to taxonomists for standard genome sequencing and annotation.</title>
        <authorList>
            <consortium name="The Broad Institute Genomics Platform"/>
            <consortium name="The Broad Institute Genome Sequencing Center for Infectious Disease"/>
            <person name="Wu L."/>
            <person name="Ma J."/>
        </authorList>
    </citation>
    <scope>NUCLEOTIDE SEQUENCE [LARGE SCALE GENOMIC DNA]</scope>
    <source>
        <strain evidence="9 10">JCM 14326</strain>
    </source>
</reference>
<dbReference type="PROSITE" id="PS00137">
    <property type="entry name" value="SUBTILASE_HIS"/>
    <property type="match status" value="1"/>
</dbReference>
<keyword evidence="10" id="KW-1185">Reference proteome</keyword>
<keyword evidence="2 5" id="KW-0645">Protease</keyword>
<dbReference type="InterPro" id="IPR036852">
    <property type="entry name" value="Peptidase_S8/S53_dom_sf"/>
</dbReference>
<keyword evidence="3 5" id="KW-0378">Hydrolase</keyword>
<dbReference type="PANTHER" id="PTHR43806">
    <property type="entry name" value="PEPTIDASE S8"/>
    <property type="match status" value="1"/>
</dbReference>
<dbReference type="PRINTS" id="PR00723">
    <property type="entry name" value="SUBTILISIN"/>
</dbReference>
<evidence type="ECO:0000256" key="2">
    <source>
        <dbReference type="ARBA" id="ARBA00022670"/>
    </source>
</evidence>
<feature type="active site" description="Charge relay system" evidence="5">
    <location>
        <position position="277"/>
    </location>
</feature>
<dbReference type="Pfam" id="PF00082">
    <property type="entry name" value="Peptidase_S8"/>
    <property type="match status" value="1"/>
</dbReference>
<evidence type="ECO:0000256" key="1">
    <source>
        <dbReference type="ARBA" id="ARBA00011073"/>
    </source>
</evidence>
<dbReference type="RefSeq" id="WP_344103149.1">
    <property type="nucleotide sequence ID" value="NZ_BAAANL010000004.1"/>
</dbReference>
<feature type="signal peptide" evidence="7">
    <location>
        <begin position="1"/>
        <end position="27"/>
    </location>
</feature>
<dbReference type="PROSITE" id="PS00138">
    <property type="entry name" value="SUBTILASE_SER"/>
    <property type="match status" value="1"/>
</dbReference>
<dbReference type="EMBL" id="BAAANL010000004">
    <property type="protein sequence ID" value="GAA1865508.1"/>
    <property type="molecule type" value="Genomic_DNA"/>
</dbReference>
<gene>
    <name evidence="9" type="ORF">GCM10009751_24530</name>
</gene>
<dbReference type="SUPFAM" id="SSF52743">
    <property type="entry name" value="Subtilisin-like"/>
    <property type="match status" value="1"/>
</dbReference>
<dbReference type="InterPro" id="IPR022398">
    <property type="entry name" value="Peptidase_S8_His-AS"/>
</dbReference>
<dbReference type="InterPro" id="IPR023827">
    <property type="entry name" value="Peptidase_S8_Asp-AS"/>
</dbReference>
<evidence type="ECO:0000256" key="6">
    <source>
        <dbReference type="RuleBase" id="RU003355"/>
    </source>
</evidence>
<evidence type="ECO:0000313" key="10">
    <source>
        <dbReference type="Proteomes" id="UP001501094"/>
    </source>
</evidence>
<name>A0ABN2NEL5_9MICO</name>
<evidence type="ECO:0000256" key="4">
    <source>
        <dbReference type="ARBA" id="ARBA00022825"/>
    </source>
</evidence>
<dbReference type="Proteomes" id="UP001501094">
    <property type="component" value="Unassembled WGS sequence"/>
</dbReference>
<evidence type="ECO:0000256" key="5">
    <source>
        <dbReference type="PROSITE-ProRule" id="PRU01240"/>
    </source>
</evidence>
<accession>A0ABN2NEL5</accession>
<evidence type="ECO:0000313" key="9">
    <source>
        <dbReference type="EMBL" id="GAA1865508.1"/>
    </source>
</evidence>
<dbReference type="PROSITE" id="PS51892">
    <property type="entry name" value="SUBTILASE"/>
    <property type="match status" value="1"/>
</dbReference>
<evidence type="ECO:0000256" key="7">
    <source>
        <dbReference type="SAM" id="SignalP"/>
    </source>
</evidence>
<feature type="active site" description="Charge relay system" evidence="5">
    <location>
        <position position="245"/>
    </location>
</feature>
<sequence>MRTRATAAAALAVALLTSGGAIPSAFAAPTAPPAAAPRTVAKPVTVTLLTGDRVQVTTAPDGTRSVAVRPAAGRGDIAFFQRTAGERFYVIPADVAGLVGEQLDEALFDVAGLADAGFGNRGTLPVIVQQAEHGTSARSGNASTLASGPGWAEAGVTPARVLESVNAVSDDVDAAAGAKLIDALLEQTGTAGVTTFAAGDAPEIAHVWLDAPVQALDADSAPQIGAPQAWEAGYTGAGVKVAVLDTGIDATHPDLDELVVAKKDFSGTGSVKDGHGHGTHVASIVAGSGEASGGENSGMAPGADLMVGKVLTDDGYGDTSSIIDGMEWAAVNGADVVNMSLGSSRYTDGSDAMSRAVDRLTAEHDTLFVIAAGNDGGDETIGTPGAASSALTVGAVGDDDKLTDFSSRGPRVDGAIKPDVVAPGDGIVAARAAGTTMGEVVGTRYVAASGTSMAAPHVAGAAAVLLEARPKLSAARLKAALMGSAETTGATVFQEGAGRIFLPTAIEQQVLALPGSVSFGMFEYPHDDTVSKTVTYRNTGDTEAVLDLDLAVNGPSGKPATGARLSAEQVTVPARGTAKVTITVDQGPGRIGLYGGTLVATAADGEAVRTVVGWRKQPQLFDLTVKMTGQNGKPFNGLGDHSVLNVNDAGKYAKFGFSEGSAKKFRVPAGRYSVTTTMANSSFTRIVQAYAPEFTVTGPRTITLDARKAMPVSMDTPKPADLNLLTLDTERTDAKGFSMGAGTMLGAETKTFVSPTKPVTVGTFDLVVGGDLSQPTRRGETPAYNYQLAFRQTVVRKGSFVARAEDLARMRTTFHDAARGSVVSAGWAPLATGRTFAMGMLTEAEPGRRVDYVSTRNVRWYQDAWYDRFEDDGDWLTGIYASPLASYAPGSRHATEFAGAPRSPLGTVQQLGDQLAVVPSGWSDAAGHEYWSIDEKNASHITVVQDGETVFDGDAEFAELTTPEAGARYQVSYSSTPGSSWWYTGKKVTGEWTFRAEPVAEEEFATRTLLDVRYDVDGITTRGAAPRRTEIGVKVKGADGASEVRLWWSADNGTTWRSAPLHDGVATVNAPAGTTAVALRAEASDAAGNAVKETVRKAYTIE</sequence>
<proteinExistence type="inferred from homology"/>
<comment type="caution">
    <text evidence="9">The sequence shown here is derived from an EMBL/GenBank/DDBJ whole genome shotgun (WGS) entry which is preliminary data.</text>
</comment>
<dbReference type="Gene3D" id="3.40.50.200">
    <property type="entry name" value="Peptidase S8/S53 domain"/>
    <property type="match status" value="1"/>
</dbReference>
<organism evidence="9 10">
    <name type="scientific">Myceligenerans crystallogenes</name>
    <dbReference type="NCBI Taxonomy" id="316335"/>
    <lineage>
        <taxon>Bacteria</taxon>
        <taxon>Bacillati</taxon>
        <taxon>Actinomycetota</taxon>
        <taxon>Actinomycetes</taxon>
        <taxon>Micrococcales</taxon>
        <taxon>Promicromonosporaceae</taxon>
        <taxon>Myceligenerans</taxon>
    </lineage>
</organism>
<dbReference type="PANTHER" id="PTHR43806:SF65">
    <property type="entry name" value="SERINE PROTEASE APRX"/>
    <property type="match status" value="1"/>
</dbReference>
<dbReference type="InterPro" id="IPR000209">
    <property type="entry name" value="Peptidase_S8/S53_dom"/>
</dbReference>
<dbReference type="InterPro" id="IPR050131">
    <property type="entry name" value="Peptidase_S8_subtilisin-like"/>
</dbReference>